<dbReference type="Pfam" id="PF05170">
    <property type="entry name" value="AsmA"/>
    <property type="match status" value="2"/>
</dbReference>
<evidence type="ECO:0000313" key="3">
    <source>
        <dbReference type="EMBL" id="AKS43368.1"/>
    </source>
</evidence>
<dbReference type="STRING" id="1579979.WM2015_3016"/>
<feature type="region of interest" description="Disordered" evidence="1">
    <location>
        <begin position="620"/>
        <end position="713"/>
    </location>
</feature>
<feature type="compositionally biased region" description="Acidic residues" evidence="1">
    <location>
        <begin position="694"/>
        <end position="706"/>
    </location>
</feature>
<reference evidence="4" key="1">
    <citation type="submission" date="2015-07" db="EMBL/GenBank/DDBJ databases">
        <authorList>
            <person name="Kim K.M."/>
        </authorList>
    </citation>
    <scope>NUCLEOTIDE SEQUENCE [LARGE SCALE GENOMIC DNA]</scope>
    <source>
        <strain evidence="4">KCTC 42284</strain>
    </source>
</reference>
<dbReference type="PANTHER" id="PTHR30441:SF8">
    <property type="entry name" value="DUF748 DOMAIN-CONTAINING PROTEIN"/>
    <property type="match status" value="1"/>
</dbReference>
<dbReference type="InterPro" id="IPR007844">
    <property type="entry name" value="AsmA"/>
</dbReference>
<name>A0A0K0Y096_9GAMM</name>
<dbReference type="GO" id="GO:0090313">
    <property type="term" value="P:regulation of protein targeting to membrane"/>
    <property type="evidence" value="ECO:0007669"/>
    <property type="project" value="TreeGrafter"/>
</dbReference>
<dbReference type="OrthoDB" id="9766390at2"/>
<proteinExistence type="predicted"/>
<feature type="compositionally biased region" description="Basic and acidic residues" evidence="1">
    <location>
        <begin position="620"/>
        <end position="646"/>
    </location>
</feature>
<dbReference type="InterPro" id="IPR052894">
    <property type="entry name" value="AsmA-related"/>
</dbReference>
<evidence type="ECO:0000256" key="1">
    <source>
        <dbReference type="SAM" id="MobiDB-lite"/>
    </source>
</evidence>
<dbReference type="KEGG" id="wma:WM2015_3016"/>
<feature type="region of interest" description="Disordered" evidence="1">
    <location>
        <begin position="336"/>
        <end position="355"/>
    </location>
</feature>
<organism evidence="3 4">
    <name type="scientific">Wenzhouxiangella marina</name>
    <dbReference type="NCBI Taxonomy" id="1579979"/>
    <lineage>
        <taxon>Bacteria</taxon>
        <taxon>Pseudomonadati</taxon>
        <taxon>Pseudomonadota</taxon>
        <taxon>Gammaproteobacteria</taxon>
        <taxon>Chromatiales</taxon>
        <taxon>Wenzhouxiangellaceae</taxon>
        <taxon>Wenzhouxiangella</taxon>
    </lineage>
</organism>
<gene>
    <name evidence="3" type="ORF">WM2015_3016</name>
</gene>
<protein>
    <recommendedName>
        <fullName evidence="2">AsmA domain-containing protein</fullName>
    </recommendedName>
</protein>
<dbReference type="PANTHER" id="PTHR30441">
    <property type="entry name" value="DUF748 DOMAIN-CONTAINING PROTEIN"/>
    <property type="match status" value="1"/>
</dbReference>
<dbReference type="Proteomes" id="UP000066624">
    <property type="component" value="Chromosome"/>
</dbReference>
<dbReference type="GO" id="GO:0005886">
    <property type="term" value="C:plasma membrane"/>
    <property type="evidence" value="ECO:0007669"/>
    <property type="project" value="TreeGrafter"/>
</dbReference>
<accession>A0A0K0Y096</accession>
<evidence type="ECO:0000259" key="2">
    <source>
        <dbReference type="Pfam" id="PF05170"/>
    </source>
</evidence>
<feature type="domain" description="AsmA" evidence="2">
    <location>
        <begin position="338"/>
        <end position="531"/>
    </location>
</feature>
<feature type="compositionally biased region" description="Low complexity" evidence="1">
    <location>
        <begin position="336"/>
        <end position="346"/>
    </location>
</feature>
<dbReference type="AlphaFoldDB" id="A0A0K0Y096"/>
<dbReference type="EMBL" id="CP012154">
    <property type="protein sequence ID" value="AKS43368.1"/>
    <property type="molecule type" value="Genomic_DNA"/>
</dbReference>
<sequence>MFRKLILGLIILIVLLVVLAIAALLIIDPDDYRDEIAERASNTLGREVRLDGPMSLRVFPWLALEIEQVQVGNPTGFEDVPPLARVGRAVASVRVMPLIRGRLETGAISLSDTELTLVRLPDGQSNLDGLLAEREADPEAGRPDLSEVQIGALSIEDLRLVQLDPVAGTRSSIEVERLDLAPFRAGQATEFSLSARLADDAGDQLLIDRLDGRLTAAADLSSLRVDGLDLGFSRPDGALNGRAQAAVVIELGTPVELSVADVEVEVDAGGHALGLSLAEPLRLSLDETVALSLNAAQLSIDGQTLRADGRLRLGDEVVAELAVRGQALDLRSMMADATSDTDAPPAEGAGPSTPPVLEGLDLSFDLDLDELILSEAMRFEQVETVARLRDGQLLLSPMRAGLFGGQADARVTIDFRTQPPSVSMQPQLVDVAVARVAALSGRDAPLSGLGDLQLQLDFQGLDPRSILATMNGEGRIEIEGGAIEGVNLRTLIEEELTSSNLANISRAFGGRTEFETFGAGITVRDGVIELPNLNLAAAGYGATGSGRIDFAADRVEYRMVLDLGPELLARLPRALRQATGGRVPLMIAGSVAAPTLSVDLERFVQDAGRNLLEEQLRRALEDRQEPRDDEADQPRDSGQDGEREGASDADVPETDRSGAAEDSEAETSEPPPERRERTSQLLLRTLLERSRDDTPEEEAESEDEATPEPPPRP</sequence>
<feature type="domain" description="AsmA" evidence="2">
    <location>
        <begin position="6"/>
        <end position="137"/>
    </location>
</feature>
<dbReference type="RefSeq" id="WP_049726859.1">
    <property type="nucleotide sequence ID" value="NZ_CP012154.1"/>
</dbReference>
<keyword evidence="4" id="KW-1185">Reference proteome</keyword>
<evidence type="ECO:0000313" key="4">
    <source>
        <dbReference type="Proteomes" id="UP000066624"/>
    </source>
</evidence>